<name>A0A1I1L7F7_9CLOT</name>
<dbReference type="PANTHER" id="PTHR34473:SF2">
    <property type="entry name" value="UPF0699 TRANSMEMBRANE PROTEIN YDBT"/>
    <property type="match status" value="1"/>
</dbReference>
<dbReference type="RefSeq" id="WP_090090006.1">
    <property type="nucleotide sequence ID" value="NZ_FOMG01000007.1"/>
</dbReference>
<keyword evidence="1" id="KW-1133">Transmembrane helix</keyword>
<organism evidence="3 4">
    <name type="scientific">Clostridium uliginosum</name>
    <dbReference type="NCBI Taxonomy" id="119641"/>
    <lineage>
        <taxon>Bacteria</taxon>
        <taxon>Bacillati</taxon>
        <taxon>Bacillota</taxon>
        <taxon>Clostridia</taxon>
        <taxon>Eubacteriales</taxon>
        <taxon>Clostridiaceae</taxon>
        <taxon>Clostridium</taxon>
    </lineage>
</organism>
<dbReference type="PANTHER" id="PTHR34473">
    <property type="entry name" value="UPF0699 TRANSMEMBRANE PROTEIN YDBS"/>
    <property type="match status" value="1"/>
</dbReference>
<evidence type="ECO:0000313" key="4">
    <source>
        <dbReference type="Proteomes" id="UP000199263"/>
    </source>
</evidence>
<dbReference type="AlphaFoldDB" id="A0A1I1L7F7"/>
<evidence type="ECO:0000259" key="2">
    <source>
        <dbReference type="Pfam" id="PF03703"/>
    </source>
</evidence>
<sequence>MNNKLHKNAVKSWVIARSIGAIIFLIISLFAFYITKYKFQIHWVISGEKYILILIMIIEGLAIIDAVIYPLLEYKQWIYEVTSDKIDFTEGIFTIKRTIIPIIRIQHIKVNQGPINSKLGLADIEIFTAGGEHKIPNIEIKVAEDISEYLNKKIKEKVEEFDEENINL</sequence>
<keyword evidence="1" id="KW-0472">Membrane</keyword>
<evidence type="ECO:0000256" key="1">
    <source>
        <dbReference type="SAM" id="Phobius"/>
    </source>
</evidence>
<keyword evidence="4" id="KW-1185">Reference proteome</keyword>
<dbReference type="STRING" id="119641.SAMN05421842_107118"/>
<dbReference type="Proteomes" id="UP000199263">
    <property type="component" value="Unassembled WGS sequence"/>
</dbReference>
<dbReference type="OrthoDB" id="1750577at2"/>
<protein>
    <recommendedName>
        <fullName evidence="2">YdbS-like PH domain-containing protein</fullName>
    </recommendedName>
</protein>
<keyword evidence="1" id="KW-0812">Transmembrane</keyword>
<feature type="transmembrane region" description="Helical" evidence="1">
    <location>
        <begin position="50"/>
        <end position="72"/>
    </location>
</feature>
<dbReference type="InterPro" id="IPR005182">
    <property type="entry name" value="YdbS-like_PH"/>
</dbReference>
<reference evidence="3 4" key="1">
    <citation type="submission" date="2016-10" db="EMBL/GenBank/DDBJ databases">
        <authorList>
            <person name="de Groot N.N."/>
        </authorList>
    </citation>
    <scope>NUCLEOTIDE SEQUENCE [LARGE SCALE GENOMIC DNA]</scope>
    <source>
        <strain evidence="3 4">DSM 12992</strain>
    </source>
</reference>
<dbReference type="Pfam" id="PF03703">
    <property type="entry name" value="bPH_2"/>
    <property type="match status" value="1"/>
</dbReference>
<gene>
    <name evidence="3" type="ORF">SAMN05421842_107118</name>
</gene>
<dbReference type="EMBL" id="FOMG01000007">
    <property type="protein sequence ID" value="SFC68959.1"/>
    <property type="molecule type" value="Genomic_DNA"/>
</dbReference>
<feature type="domain" description="YdbS-like PH" evidence="2">
    <location>
        <begin position="74"/>
        <end position="150"/>
    </location>
</feature>
<feature type="transmembrane region" description="Helical" evidence="1">
    <location>
        <begin position="12"/>
        <end position="34"/>
    </location>
</feature>
<accession>A0A1I1L7F7</accession>
<proteinExistence type="predicted"/>
<evidence type="ECO:0000313" key="3">
    <source>
        <dbReference type="EMBL" id="SFC68959.1"/>
    </source>
</evidence>